<dbReference type="Pfam" id="PF13489">
    <property type="entry name" value="Methyltransf_23"/>
    <property type="match status" value="1"/>
</dbReference>
<proteinExistence type="predicted"/>
<dbReference type="Gene3D" id="3.40.50.150">
    <property type="entry name" value="Vaccinia Virus protein VP39"/>
    <property type="match status" value="1"/>
</dbReference>
<organism evidence="1 2">
    <name type="scientific">Nocardia acididurans</name>
    <dbReference type="NCBI Taxonomy" id="2802282"/>
    <lineage>
        <taxon>Bacteria</taxon>
        <taxon>Bacillati</taxon>
        <taxon>Actinomycetota</taxon>
        <taxon>Actinomycetes</taxon>
        <taxon>Mycobacteriales</taxon>
        <taxon>Nocardiaceae</taxon>
        <taxon>Nocardia</taxon>
    </lineage>
</organism>
<gene>
    <name evidence="1" type="ORF">JK358_28315</name>
</gene>
<protein>
    <recommendedName>
        <fullName evidence="3">Class I SAM-dependent methyltransferase</fullName>
    </recommendedName>
</protein>
<evidence type="ECO:0008006" key="3">
    <source>
        <dbReference type="Google" id="ProtNLM"/>
    </source>
</evidence>
<reference evidence="1 2" key="1">
    <citation type="submission" date="2021-01" db="EMBL/GenBank/DDBJ databases">
        <title>WGS of actinomycetes isolated from Thailand.</title>
        <authorList>
            <person name="Thawai C."/>
        </authorList>
    </citation>
    <scope>NUCLEOTIDE SEQUENCE [LARGE SCALE GENOMIC DNA]</scope>
    <source>
        <strain evidence="1 2">LPG 2</strain>
    </source>
</reference>
<comment type="caution">
    <text evidence="1">The sequence shown here is derived from an EMBL/GenBank/DDBJ whole genome shotgun (WGS) entry which is preliminary data.</text>
</comment>
<keyword evidence="2" id="KW-1185">Reference proteome</keyword>
<dbReference type="RefSeq" id="WP_201953396.1">
    <property type="nucleotide sequence ID" value="NZ_JAERRJ010000011.1"/>
</dbReference>
<name>A0ABS1MCE5_9NOCA</name>
<evidence type="ECO:0000313" key="2">
    <source>
        <dbReference type="Proteomes" id="UP000602198"/>
    </source>
</evidence>
<evidence type="ECO:0000313" key="1">
    <source>
        <dbReference type="EMBL" id="MBL1078318.1"/>
    </source>
</evidence>
<sequence>MTSIEFDTQTGEFATSGDFYRARGASAIMRAANFPDDLLAFLQLESLAVLQSVRQFHCDMLVEMGCYDGRAIEVARSAGIPYLGIDINDDAVELLRRRIISEGLQRTANAVAGDAGRPEQWRAHVHGEVPLYVFPFNLIGNLPDPAAVFDALRGSGGYGLISAFNSDVWTTEVRRDYYTACGITLAAVERAPYSGVRFRGADGFVSQSFSAACFDRLLHDCGLEAVASAQNHLGQCVTVSFG</sequence>
<accession>A0ABS1MCE5</accession>
<dbReference type="Proteomes" id="UP000602198">
    <property type="component" value="Unassembled WGS sequence"/>
</dbReference>
<dbReference type="EMBL" id="JAERRJ010000011">
    <property type="protein sequence ID" value="MBL1078318.1"/>
    <property type="molecule type" value="Genomic_DNA"/>
</dbReference>
<dbReference type="InterPro" id="IPR029063">
    <property type="entry name" value="SAM-dependent_MTases_sf"/>
</dbReference>
<dbReference type="SUPFAM" id="SSF53335">
    <property type="entry name" value="S-adenosyl-L-methionine-dependent methyltransferases"/>
    <property type="match status" value="1"/>
</dbReference>